<evidence type="ECO:0000313" key="6">
    <source>
        <dbReference type="Proteomes" id="UP000664169"/>
    </source>
</evidence>
<evidence type="ECO:0000256" key="1">
    <source>
        <dbReference type="ARBA" id="ARBA00006484"/>
    </source>
</evidence>
<gene>
    <name evidence="5" type="ORF">GOMPHAMPRED_001887</name>
</gene>
<accession>A0A8H3IGD8</accession>
<name>A0A8H3IGD8_9LECA</name>
<dbReference type="GO" id="GO:0008270">
    <property type="term" value="F:zinc ion binding"/>
    <property type="evidence" value="ECO:0007669"/>
    <property type="project" value="UniProtKB-KW"/>
</dbReference>
<evidence type="ECO:0000259" key="4">
    <source>
        <dbReference type="PROSITE" id="PS50157"/>
    </source>
</evidence>
<dbReference type="GO" id="GO:0004806">
    <property type="term" value="F:triacylglycerol lipase activity"/>
    <property type="evidence" value="ECO:0007669"/>
    <property type="project" value="TreeGrafter"/>
</dbReference>
<dbReference type="GO" id="GO:0005811">
    <property type="term" value="C:lipid droplet"/>
    <property type="evidence" value="ECO:0007669"/>
    <property type="project" value="TreeGrafter"/>
</dbReference>
<dbReference type="SUPFAM" id="SSF51735">
    <property type="entry name" value="NAD(P)-binding Rossmann-fold domains"/>
    <property type="match status" value="1"/>
</dbReference>
<dbReference type="Gene3D" id="3.40.50.720">
    <property type="entry name" value="NAD(P)-binding Rossmann-like Domain"/>
    <property type="match status" value="1"/>
</dbReference>
<dbReference type="InterPro" id="IPR013087">
    <property type="entry name" value="Znf_C2H2_type"/>
</dbReference>
<evidence type="ECO:0000256" key="2">
    <source>
        <dbReference type="ARBA" id="ARBA00023002"/>
    </source>
</evidence>
<comment type="caution">
    <text evidence="5">The sequence shown here is derived from an EMBL/GenBank/DDBJ whole genome shotgun (WGS) entry which is preliminary data.</text>
</comment>
<keyword evidence="2" id="KW-0560">Oxidoreductase</keyword>
<dbReference type="InterPro" id="IPR002347">
    <property type="entry name" value="SDR_fam"/>
</dbReference>
<dbReference type="PANTHER" id="PTHR44169">
    <property type="entry name" value="NADPH-DEPENDENT 1-ACYLDIHYDROXYACETONE PHOSPHATE REDUCTASE"/>
    <property type="match status" value="1"/>
</dbReference>
<dbReference type="PANTHER" id="PTHR44169:SF6">
    <property type="entry name" value="NADPH-DEPENDENT 1-ACYLDIHYDROXYACETONE PHOSPHATE REDUCTASE"/>
    <property type="match status" value="1"/>
</dbReference>
<comment type="similarity">
    <text evidence="1">Belongs to the short-chain dehydrogenases/reductases (SDR) family.</text>
</comment>
<proteinExistence type="inferred from homology"/>
<dbReference type="InterPro" id="IPR036291">
    <property type="entry name" value="NAD(P)-bd_dom_sf"/>
</dbReference>
<protein>
    <recommendedName>
        <fullName evidence="4">C2H2-type domain-containing protein</fullName>
    </recommendedName>
</protein>
<evidence type="ECO:0000313" key="5">
    <source>
        <dbReference type="EMBL" id="CAF9919825.1"/>
    </source>
</evidence>
<dbReference type="GO" id="GO:0005783">
    <property type="term" value="C:endoplasmic reticulum"/>
    <property type="evidence" value="ECO:0007669"/>
    <property type="project" value="TreeGrafter"/>
</dbReference>
<dbReference type="GO" id="GO:0000140">
    <property type="term" value="F:acylglycerone-phosphate reductase (NADP+) activity"/>
    <property type="evidence" value="ECO:0007669"/>
    <property type="project" value="TreeGrafter"/>
</dbReference>
<dbReference type="PROSITE" id="PS50157">
    <property type="entry name" value="ZINC_FINGER_C2H2_2"/>
    <property type="match status" value="1"/>
</dbReference>
<dbReference type="GO" id="GO:0019433">
    <property type="term" value="P:triglyceride catabolic process"/>
    <property type="evidence" value="ECO:0007669"/>
    <property type="project" value="TreeGrafter"/>
</dbReference>
<sequence>MFKTYPGMIIHLEYGICTQGLDKLTLNAKAAECYEWKHFVVAEFRDELLEEIDLDDEYSSSVCPFKCPSCDKEFTKLSGLFQHADSRVCNASLSSGVLSKLLRTVETLVVCTYKDDWYLSISGPNSILAGNDILIIQRSLFMLDELYATSRDVSKIGKALTANDNVQALELDVTKPEHIKRVSEIISKNDDGGLDYLINNTGRNHFMPILDEDIESAKLIFGTNLWAPLTILKAFAPLVIKPKGHITSITSASGHINVPYMGSYAGSKQTLELATDTLRLELEPFGVEVLCVVTGAVQTNDQPYFENWKLPEDSLYKPIKQTILSHCQGQDSYKRMPLQGYLSNVVDQICRRATGKYWYRGATTSVKWGTSLFPQSLFVGYTLLQLHSCLLALSNEDCIRSGIKERDRTGCFGKAVGAMRNGSAM</sequence>
<dbReference type="Proteomes" id="UP000664169">
    <property type="component" value="Unassembled WGS sequence"/>
</dbReference>
<dbReference type="PRINTS" id="PR00081">
    <property type="entry name" value="GDHRDH"/>
</dbReference>
<dbReference type="GO" id="GO:0006654">
    <property type="term" value="P:phosphatidic acid biosynthetic process"/>
    <property type="evidence" value="ECO:0007669"/>
    <property type="project" value="TreeGrafter"/>
</dbReference>
<dbReference type="OrthoDB" id="2102561at2759"/>
<keyword evidence="3" id="KW-0862">Zinc</keyword>
<dbReference type="Pfam" id="PF00106">
    <property type="entry name" value="adh_short"/>
    <property type="match status" value="1"/>
</dbReference>
<keyword evidence="6" id="KW-1185">Reference proteome</keyword>
<feature type="domain" description="C2H2-type" evidence="4">
    <location>
        <begin position="65"/>
        <end position="83"/>
    </location>
</feature>
<reference evidence="5" key="1">
    <citation type="submission" date="2021-03" db="EMBL/GenBank/DDBJ databases">
        <authorList>
            <person name="Tagirdzhanova G."/>
        </authorList>
    </citation>
    <scope>NUCLEOTIDE SEQUENCE</scope>
</reference>
<organism evidence="5 6">
    <name type="scientific">Gomphillus americanus</name>
    <dbReference type="NCBI Taxonomy" id="1940652"/>
    <lineage>
        <taxon>Eukaryota</taxon>
        <taxon>Fungi</taxon>
        <taxon>Dikarya</taxon>
        <taxon>Ascomycota</taxon>
        <taxon>Pezizomycotina</taxon>
        <taxon>Lecanoromycetes</taxon>
        <taxon>OSLEUM clade</taxon>
        <taxon>Ostropomycetidae</taxon>
        <taxon>Ostropales</taxon>
        <taxon>Graphidaceae</taxon>
        <taxon>Gomphilloideae</taxon>
        <taxon>Gomphillus</taxon>
    </lineage>
</organism>
<keyword evidence="3" id="KW-0479">Metal-binding</keyword>
<dbReference type="EMBL" id="CAJPDQ010000015">
    <property type="protein sequence ID" value="CAF9919825.1"/>
    <property type="molecule type" value="Genomic_DNA"/>
</dbReference>
<keyword evidence="3" id="KW-0863">Zinc-finger</keyword>
<evidence type="ECO:0000256" key="3">
    <source>
        <dbReference type="PROSITE-ProRule" id="PRU00042"/>
    </source>
</evidence>
<dbReference type="AlphaFoldDB" id="A0A8H3IGD8"/>